<dbReference type="InterPro" id="IPR029479">
    <property type="entry name" value="Nitroreductase"/>
</dbReference>
<dbReference type="Pfam" id="PF00881">
    <property type="entry name" value="Nitroreductase"/>
    <property type="match status" value="1"/>
</dbReference>
<dbReference type="Gene3D" id="3.40.109.10">
    <property type="entry name" value="NADH Oxidase"/>
    <property type="match status" value="1"/>
</dbReference>
<dbReference type="InterPro" id="IPR000415">
    <property type="entry name" value="Nitroreductase-like"/>
</dbReference>
<gene>
    <name evidence="2" type="ORF">GSBLH_T00000459001</name>
</gene>
<organism evidence="2">
    <name type="scientific">Blastocystis hominis</name>
    <dbReference type="NCBI Taxonomy" id="12968"/>
    <lineage>
        <taxon>Eukaryota</taxon>
        <taxon>Sar</taxon>
        <taxon>Stramenopiles</taxon>
        <taxon>Bigyra</taxon>
        <taxon>Opalozoa</taxon>
        <taxon>Opalinata</taxon>
        <taxon>Blastocystidae</taxon>
        <taxon>Blastocystis</taxon>
    </lineage>
</organism>
<dbReference type="SUPFAM" id="SSF55469">
    <property type="entry name" value="FMN-dependent nitroreductase-like"/>
    <property type="match status" value="1"/>
</dbReference>
<dbReference type="InParanoid" id="D8LW87"/>
<dbReference type="PANTHER" id="PTHR43543">
    <property type="entry name" value="MALONIC SEMIALDEHYDE REDUCTASE RUTE-RELATED"/>
    <property type="match status" value="1"/>
</dbReference>
<evidence type="ECO:0000313" key="3">
    <source>
        <dbReference type="Proteomes" id="UP000008312"/>
    </source>
</evidence>
<dbReference type="EMBL" id="FN668638">
    <property type="protein sequence ID" value="CBK20076.2"/>
    <property type="molecule type" value="Genomic_DNA"/>
</dbReference>
<dbReference type="GeneID" id="24917768"/>
<accession>D8LW87</accession>
<evidence type="ECO:0000259" key="1">
    <source>
        <dbReference type="Pfam" id="PF00881"/>
    </source>
</evidence>
<dbReference type="OrthoDB" id="41362at2759"/>
<dbReference type="InterPro" id="IPR050461">
    <property type="entry name" value="Nitroreductase_HadB/RutE"/>
</dbReference>
<evidence type="ECO:0000313" key="2">
    <source>
        <dbReference type="EMBL" id="CBK20076.2"/>
    </source>
</evidence>
<dbReference type="PANTHER" id="PTHR43543:SF1">
    <property type="entry name" value="MALONIC SEMIALDEHYDE REDUCTASE RUTE-RELATED"/>
    <property type="match status" value="1"/>
</dbReference>
<reference evidence="2" key="1">
    <citation type="submission" date="2010-02" db="EMBL/GenBank/DDBJ databases">
        <title>Sequencing and annotation of the Blastocystis hominis genome.</title>
        <authorList>
            <person name="Wincker P."/>
        </authorList>
    </citation>
    <scope>NUCLEOTIDE SEQUENCE</scope>
    <source>
        <strain evidence="2">Singapore isolate B</strain>
    </source>
</reference>
<keyword evidence="3" id="KW-1185">Reference proteome</keyword>
<protein>
    <recommendedName>
        <fullName evidence="1">Nitroreductase domain-containing protein</fullName>
    </recommendedName>
</protein>
<dbReference type="RefSeq" id="XP_012894124.1">
    <property type="nucleotide sequence ID" value="XM_013038670.1"/>
</dbReference>
<name>D8LW87_BLAHO</name>
<dbReference type="Proteomes" id="UP000008312">
    <property type="component" value="Unassembled WGS sequence"/>
</dbReference>
<dbReference type="AlphaFoldDB" id="D8LW87"/>
<feature type="domain" description="Nitroreductase" evidence="1">
    <location>
        <begin position="3"/>
        <end position="44"/>
    </location>
</feature>
<proteinExistence type="predicted"/>
<sequence>MFALSCQANGLGTIIMEGFDGRRVRDIINCPKRYFVAGLVPFGYADEENVKPTQRYDPETMVFSETFGQKREGIPVFARKWRVC</sequence>
<dbReference type="GO" id="GO:0016491">
    <property type="term" value="F:oxidoreductase activity"/>
    <property type="evidence" value="ECO:0007669"/>
    <property type="project" value="InterPro"/>
</dbReference>